<gene>
    <name evidence="1" type="ORF">MOST_22390</name>
</gene>
<reference evidence="1 2" key="1">
    <citation type="submission" date="2018-03" db="EMBL/GenBank/DDBJ databases">
        <title>Genome sequence of Moorella stamsii DSM 26217.</title>
        <authorList>
            <person name="Poehlein A."/>
            <person name="Daniel R."/>
        </authorList>
    </citation>
    <scope>NUCLEOTIDE SEQUENCE [LARGE SCALE GENOMIC DNA]</scope>
    <source>
        <strain evidence="2">DSM 26217</strain>
    </source>
</reference>
<keyword evidence="2" id="KW-1185">Reference proteome</keyword>
<dbReference type="EMBL" id="PVXL01000050">
    <property type="protein sequence ID" value="PRR71674.1"/>
    <property type="molecule type" value="Genomic_DNA"/>
</dbReference>
<evidence type="ECO:0000313" key="2">
    <source>
        <dbReference type="Proteomes" id="UP000239430"/>
    </source>
</evidence>
<comment type="caution">
    <text evidence="1">The sequence shown here is derived from an EMBL/GenBank/DDBJ whole genome shotgun (WGS) entry which is preliminary data.</text>
</comment>
<protein>
    <submittedName>
        <fullName evidence="1">Uncharacterized protein</fullName>
    </submittedName>
</protein>
<dbReference type="AlphaFoldDB" id="A0A9X7J1Y1"/>
<dbReference type="Proteomes" id="UP000239430">
    <property type="component" value="Unassembled WGS sequence"/>
</dbReference>
<sequence>MAKVTLSKATFENLVKHLVEVEEISHKLRAVKSPLSLSVVKLNFKTWIPRKFLSFA</sequence>
<name>A0A9X7J1Y1_9FIRM</name>
<accession>A0A9X7J1Y1</accession>
<organism evidence="1 2">
    <name type="scientific">Neomoorella stamsii</name>
    <dbReference type="NCBI Taxonomy" id="1266720"/>
    <lineage>
        <taxon>Bacteria</taxon>
        <taxon>Bacillati</taxon>
        <taxon>Bacillota</taxon>
        <taxon>Clostridia</taxon>
        <taxon>Neomoorellales</taxon>
        <taxon>Neomoorellaceae</taxon>
        <taxon>Neomoorella</taxon>
    </lineage>
</organism>
<proteinExistence type="predicted"/>
<evidence type="ECO:0000313" key="1">
    <source>
        <dbReference type="EMBL" id="PRR71674.1"/>
    </source>
</evidence>